<name>A0AAV3NQW9_LITER</name>
<comment type="caution">
    <text evidence="1">The sequence shown here is derived from an EMBL/GenBank/DDBJ whole genome shotgun (WGS) entry which is preliminary data.</text>
</comment>
<reference evidence="1 2" key="1">
    <citation type="submission" date="2024-01" db="EMBL/GenBank/DDBJ databases">
        <title>The complete chloroplast genome sequence of Lithospermum erythrorhizon: insights into the phylogenetic relationship among Boraginaceae species and the maternal lineages of purple gromwells.</title>
        <authorList>
            <person name="Okada T."/>
            <person name="Watanabe K."/>
        </authorList>
    </citation>
    <scope>NUCLEOTIDE SEQUENCE [LARGE SCALE GENOMIC DNA]</scope>
</reference>
<accession>A0AAV3NQW9</accession>
<dbReference type="PANTHER" id="PTHR11439">
    <property type="entry name" value="GAG-POL-RELATED RETROTRANSPOSON"/>
    <property type="match status" value="1"/>
</dbReference>
<protein>
    <recommendedName>
        <fullName evidence="3">Mitochondrial protein</fullName>
    </recommendedName>
</protein>
<proteinExistence type="predicted"/>
<dbReference type="AlphaFoldDB" id="A0AAV3NQW9"/>
<dbReference type="PANTHER" id="PTHR11439:SF486">
    <property type="entry name" value="RLK (RECEPTOR-LIKE KINASE) PROTEIN, PUTATIVE-RELATED"/>
    <property type="match status" value="1"/>
</dbReference>
<evidence type="ECO:0000313" key="1">
    <source>
        <dbReference type="EMBL" id="GAA0141735.1"/>
    </source>
</evidence>
<dbReference type="EMBL" id="BAABME010000319">
    <property type="protein sequence ID" value="GAA0141735.1"/>
    <property type="molecule type" value="Genomic_DNA"/>
</dbReference>
<gene>
    <name evidence="1" type="ORF">LIER_02808</name>
</gene>
<sequence>MEDNIFISQAKYAKNMVKKFGLETAKSKRRPFATHVKITKNEDGKYVDIITYKSMIRSLLYLTTSRPDIANYVGVYVRYQADPKESDMNLVKRILKFI</sequence>
<organism evidence="1 2">
    <name type="scientific">Lithospermum erythrorhizon</name>
    <name type="common">Purple gromwell</name>
    <name type="synonym">Lithospermum officinale var. erythrorhizon</name>
    <dbReference type="NCBI Taxonomy" id="34254"/>
    <lineage>
        <taxon>Eukaryota</taxon>
        <taxon>Viridiplantae</taxon>
        <taxon>Streptophyta</taxon>
        <taxon>Embryophyta</taxon>
        <taxon>Tracheophyta</taxon>
        <taxon>Spermatophyta</taxon>
        <taxon>Magnoliopsida</taxon>
        <taxon>eudicotyledons</taxon>
        <taxon>Gunneridae</taxon>
        <taxon>Pentapetalae</taxon>
        <taxon>asterids</taxon>
        <taxon>lamiids</taxon>
        <taxon>Boraginales</taxon>
        <taxon>Boraginaceae</taxon>
        <taxon>Boraginoideae</taxon>
        <taxon>Lithospermeae</taxon>
        <taxon>Lithospermum</taxon>
    </lineage>
</organism>
<evidence type="ECO:0008006" key="3">
    <source>
        <dbReference type="Google" id="ProtNLM"/>
    </source>
</evidence>
<keyword evidence="2" id="KW-1185">Reference proteome</keyword>
<dbReference type="Proteomes" id="UP001454036">
    <property type="component" value="Unassembled WGS sequence"/>
</dbReference>
<evidence type="ECO:0000313" key="2">
    <source>
        <dbReference type="Proteomes" id="UP001454036"/>
    </source>
</evidence>